<name>X1EEB1_9ZZZZ</name>
<organism evidence="1">
    <name type="scientific">marine sediment metagenome</name>
    <dbReference type="NCBI Taxonomy" id="412755"/>
    <lineage>
        <taxon>unclassified sequences</taxon>
        <taxon>metagenomes</taxon>
        <taxon>ecological metagenomes</taxon>
    </lineage>
</organism>
<protein>
    <recommendedName>
        <fullName evidence="2">Tetratricopeptide repeat protein</fullName>
    </recommendedName>
</protein>
<dbReference type="Gene3D" id="2.130.10.10">
    <property type="entry name" value="YVTN repeat-like/Quinoprotein amine dehydrogenase"/>
    <property type="match status" value="1"/>
</dbReference>
<accession>X1EEB1</accession>
<evidence type="ECO:0008006" key="2">
    <source>
        <dbReference type="Google" id="ProtNLM"/>
    </source>
</evidence>
<dbReference type="InterPro" id="IPR011110">
    <property type="entry name" value="Reg_prop"/>
</dbReference>
<dbReference type="Pfam" id="PF07494">
    <property type="entry name" value="Reg_prop"/>
    <property type="match status" value="2"/>
</dbReference>
<comment type="caution">
    <text evidence="1">The sequence shown here is derived from an EMBL/GenBank/DDBJ whole genome shotgun (WGS) entry which is preliminary data.</text>
</comment>
<dbReference type="InterPro" id="IPR011990">
    <property type="entry name" value="TPR-like_helical_dom_sf"/>
</dbReference>
<evidence type="ECO:0000313" key="1">
    <source>
        <dbReference type="EMBL" id="GAH31631.1"/>
    </source>
</evidence>
<dbReference type="InterPro" id="IPR015943">
    <property type="entry name" value="WD40/YVTN_repeat-like_dom_sf"/>
</dbReference>
<dbReference type="Gene3D" id="1.25.40.10">
    <property type="entry name" value="Tetratricopeptide repeat domain"/>
    <property type="match status" value="1"/>
</dbReference>
<sequence length="267" mass="30425">MFEDNKNLNKQFEFENNYLRFMLGRNLFEQKQYESAVAVLKECEHLHFSKRARFFRSVCLFKLGRYEEALAGFESLGRFNIDGSAVEWAQKTRERLQTVQKTSYNKGTGTWIQPEIPLPGNYISALALDGEDIWIGTIHSAATLFGEGHNLVMLERNPQRLQKAKQTGGLVRYNTRTKQTTQFEVGKEISASWITAVHVQNGRVWVGTYGEGLDAYDKETNSWSNLSEKKGLPSNYVQCLDSDDTYLWIGTGRYGKGAVASLHLKTD</sequence>
<proteinExistence type="predicted"/>
<dbReference type="EMBL" id="BARU01011543">
    <property type="protein sequence ID" value="GAH31631.1"/>
    <property type="molecule type" value="Genomic_DNA"/>
</dbReference>
<dbReference type="SUPFAM" id="SSF63829">
    <property type="entry name" value="Calcium-dependent phosphotriesterase"/>
    <property type="match status" value="1"/>
</dbReference>
<dbReference type="Pfam" id="PF12895">
    <property type="entry name" value="ANAPC3"/>
    <property type="match status" value="1"/>
</dbReference>
<reference evidence="1" key="1">
    <citation type="journal article" date="2014" name="Front. Microbiol.">
        <title>High frequency of phylogenetically diverse reductive dehalogenase-homologous genes in deep subseafloor sedimentary metagenomes.</title>
        <authorList>
            <person name="Kawai M."/>
            <person name="Futagami T."/>
            <person name="Toyoda A."/>
            <person name="Takaki Y."/>
            <person name="Nishi S."/>
            <person name="Hori S."/>
            <person name="Arai W."/>
            <person name="Tsubouchi T."/>
            <person name="Morono Y."/>
            <person name="Uchiyama I."/>
            <person name="Ito T."/>
            <person name="Fujiyama A."/>
            <person name="Inagaki F."/>
            <person name="Takami H."/>
        </authorList>
    </citation>
    <scope>NUCLEOTIDE SEQUENCE</scope>
    <source>
        <strain evidence="1">Expedition CK06-06</strain>
    </source>
</reference>
<dbReference type="SUPFAM" id="SSF48452">
    <property type="entry name" value="TPR-like"/>
    <property type="match status" value="1"/>
</dbReference>
<dbReference type="AlphaFoldDB" id="X1EEB1"/>
<feature type="non-terminal residue" evidence="1">
    <location>
        <position position="267"/>
    </location>
</feature>
<gene>
    <name evidence="1" type="ORF">S03H2_21629</name>
</gene>